<evidence type="ECO:0000259" key="3">
    <source>
        <dbReference type="Pfam" id="PF10400"/>
    </source>
</evidence>
<dbReference type="Proteomes" id="UP000293852">
    <property type="component" value="Unassembled WGS sequence"/>
</dbReference>
<dbReference type="SUPFAM" id="SSF46785">
    <property type="entry name" value="Winged helix' DNA-binding domain"/>
    <property type="match status" value="1"/>
</dbReference>
<dbReference type="InterPro" id="IPR036388">
    <property type="entry name" value="WH-like_DNA-bd_sf"/>
</dbReference>
<dbReference type="InterPro" id="IPR005149">
    <property type="entry name" value="Tscrpt_reg_PadR_N"/>
</dbReference>
<feature type="compositionally biased region" description="Low complexity" evidence="1">
    <location>
        <begin position="192"/>
        <end position="208"/>
    </location>
</feature>
<feature type="domain" description="Transcription regulator PadR C-terminal" evidence="3">
    <location>
        <begin position="103"/>
        <end position="177"/>
    </location>
</feature>
<evidence type="ECO:0000259" key="2">
    <source>
        <dbReference type="Pfam" id="PF03551"/>
    </source>
</evidence>
<organism evidence="4 5">
    <name type="scientific">Xylanimonas ulmi</name>
    <dbReference type="NCBI Taxonomy" id="228973"/>
    <lineage>
        <taxon>Bacteria</taxon>
        <taxon>Bacillati</taxon>
        <taxon>Actinomycetota</taxon>
        <taxon>Actinomycetes</taxon>
        <taxon>Micrococcales</taxon>
        <taxon>Promicromonosporaceae</taxon>
        <taxon>Xylanimonas</taxon>
    </lineage>
</organism>
<dbReference type="RefSeq" id="WP_130416606.1">
    <property type="nucleotide sequence ID" value="NZ_SGWX01000001.1"/>
</dbReference>
<keyword evidence="5" id="KW-1185">Reference proteome</keyword>
<feature type="domain" description="Transcription regulator PadR N-terminal" evidence="2">
    <location>
        <begin position="8"/>
        <end position="88"/>
    </location>
</feature>
<dbReference type="AlphaFoldDB" id="A0A4Q7M927"/>
<dbReference type="Pfam" id="PF10400">
    <property type="entry name" value="Vir_act_alpha_C"/>
    <property type="match status" value="1"/>
</dbReference>
<comment type="caution">
    <text evidence="4">The sequence shown here is derived from an EMBL/GenBank/DDBJ whole genome shotgun (WGS) entry which is preliminary data.</text>
</comment>
<dbReference type="EMBL" id="SGWX01000001">
    <property type="protein sequence ID" value="RZS63218.1"/>
    <property type="molecule type" value="Genomic_DNA"/>
</dbReference>
<reference evidence="4 5" key="1">
    <citation type="submission" date="2019-02" db="EMBL/GenBank/DDBJ databases">
        <title>Sequencing the genomes of 1000 actinobacteria strains.</title>
        <authorList>
            <person name="Klenk H.-P."/>
        </authorList>
    </citation>
    <scope>NUCLEOTIDE SEQUENCE [LARGE SCALE GENOMIC DNA]</scope>
    <source>
        <strain evidence="4 5">DSM 16932</strain>
    </source>
</reference>
<dbReference type="GO" id="GO:0003677">
    <property type="term" value="F:DNA binding"/>
    <property type="evidence" value="ECO:0007669"/>
    <property type="project" value="UniProtKB-KW"/>
</dbReference>
<dbReference type="OrthoDB" id="3186544at2"/>
<keyword evidence="4" id="KW-0238">DNA-binding</keyword>
<evidence type="ECO:0000313" key="5">
    <source>
        <dbReference type="Proteomes" id="UP000293852"/>
    </source>
</evidence>
<dbReference type="InterPro" id="IPR018309">
    <property type="entry name" value="Tscrpt_reg_PadR_C"/>
</dbReference>
<feature type="region of interest" description="Disordered" evidence="1">
    <location>
        <begin position="54"/>
        <end position="77"/>
    </location>
</feature>
<evidence type="ECO:0000313" key="4">
    <source>
        <dbReference type="EMBL" id="RZS63218.1"/>
    </source>
</evidence>
<gene>
    <name evidence="4" type="ORF">EV386_3580</name>
</gene>
<dbReference type="PANTHER" id="PTHR43252:SF2">
    <property type="entry name" value="TRANSCRIPTION REGULATOR, PADR-LIKE FAMILY"/>
    <property type="match status" value="1"/>
</dbReference>
<sequence length="216" mass="23537">MSIRQGFLALLTEQPMGGYQLRQEFEARTGGTWPLNIGQAYTTLARLQRDGLVEPVPDDHAPIEAPRPPKGGPSAERYRLTDAGRAEATAWWGRPVERNAPARDELAIKLALAVTVQGVDVGSVVQRQRTETLRALRDYTRLKREAAADGPGLAWSLVLDSLIFAAEAEVRWLDHVETSVLRAAHTRRPAHETAPAEPTPTNTAATTPAPSPKAGR</sequence>
<name>A0A4Q7M927_9MICO</name>
<dbReference type="Gene3D" id="1.10.10.10">
    <property type="entry name" value="Winged helix-like DNA-binding domain superfamily/Winged helix DNA-binding domain"/>
    <property type="match status" value="1"/>
</dbReference>
<accession>A0A4Q7M927</accession>
<feature type="region of interest" description="Disordered" evidence="1">
    <location>
        <begin position="184"/>
        <end position="216"/>
    </location>
</feature>
<dbReference type="Pfam" id="PF03551">
    <property type="entry name" value="PadR"/>
    <property type="match status" value="1"/>
</dbReference>
<proteinExistence type="predicted"/>
<protein>
    <submittedName>
        <fullName evidence="4">DNA-binding PadR family transcriptional regulator</fullName>
    </submittedName>
</protein>
<evidence type="ECO:0000256" key="1">
    <source>
        <dbReference type="SAM" id="MobiDB-lite"/>
    </source>
</evidence>
<dbReference type="PANTHER" id="PTHR43252">
    <property type="entry name" value="TRANSCRIPTIONAL REGULATOR YQJI"/>
    <property type="match status" value="1"/>
</dbReference>
<dbReference type="InterPro" id="IPR036390">
    <property type="entry name" value="WH_DNA-bd_sf"/>
</dbReference>